<dbReference type="InterPro" id="IPR054715">
    <property type="entry name" value="GGR_cat"/>
</dbReference>
<evidence type="ECO:0000313" key="3">
    <source>
        <dbReference type="EMBL" id="PIU41549.1"/>
    </source>
</evidence>
<evidence type="ECO:0000313" key="4">
    <source>
        <dbReference type="Proteomes" id="UP000230052"/>
    </source>
</evidence>
<dbReference type="InterPro" id="IPR036188">
    <property type="entry name" value="FAD/NAD-bd_sf"/>
</dbReference>
<dbReference type="Gene3D" id="3.50.50.60">
    <property type="entry name" value="FAD/NAD(P)-binding domain"/>
    <property type="match status" value="1"/>
</dbReference>
<feature type="domain" description="FAD-binding" evidence="1">
    <location>
        <begin position="3"/>
        <end position="161"/>
    </location>
</feature>
<dbReference type="Proteomes" id="UP000230052">
    <property type="component" value="Unassembled WGS sequence"/>
</dbReference>
<dbReference type="NCBIfam" id="TIGR02032">
    <property type="entry name" value="GG-red-SF"/>
    <property type="match status" value="1"/>
</dbReference>
<dbReference type="GO" id="GO:0071949">
    <property type="term" value="F:FAD binding"/>
    <property type="evidence" value="ECO:0007669"/>
    <property type="project" value="InterPro"/>
</dbReference>
<protein>
    <submittedName>
        <fullName evidence="3">Uncharacterized protein</fullName>
    </submittedName>
</protein>
<dbReference type="Pfam" id="PF22578">
    <property type="entry name" value="GGR_cat"/>
    <property type="match status" value="1"/>
</dbReference>
<accession>A0A2J0KUV0</accession>
<dbReference type="Pfam" id="PF01494">
    <property type="entry name" value="FAD_binding_3"/>
    <property type="match status" value="1"/>
</dbReference>
<dbReference type="PANTHER" id="PTHR42685:SF22">
    <property type="entry name" value="CONDITIONED MEDIUM FACTOR RECEPTOR 1"/>
    <property type="match status" value="1"/>
</dbReference>
<organism evidence="3 4">
    <name type="scientific">Candidatus Aquitaenariimonas noxiae</name>
    <dbReference type="NCBI Taxonomy" id="1974741"/>
    <lineage>
        <taxon>Bacteria</taxon>
        <taxon>Pseudomonadati</taxon>
        <taxon>Candidatus Omnitrophota</taxon>
        <taxon>Candidatus Aquitaenariimonas</taxon>
    </lineage>
</organism>
<dbReference type="InterPro" id="IPR050407">
    <property type="entry name" value="Geranylgeranyl_reductase"/>
</dbReference>
<dbReference type="PANTHER" id="PTHR42685">
    <property type="entry name" value="GERANYLGERANYL DIPHOSPHATE REDUCTASE"/>
    <property type="match status" value="1"/>
</dbReference>
<sequence>MKKYDVIVVGAGPAGSMASRTLAKKGLRVLLIERKRIPGMPKQCAEGINKKAFEFLDMQVKKNWISNEYDSILVGLIKGGKALFRTPRTKGYVLDRKVFDYDLAMEAKAEGSRLLLDTAVNKLSVGDDEVSVVTSKGQFSSTLLIAADGPQSHIARQLGLGRLNSYFAFQYELEGRPNLHSTLQVFLDSPSGLDGYCWIFPKKNSMNIGIGSTVLSGLKDRLDEFIKIMDLSSRKILELNTGLIPGRNKLKKAFYDRILVIGDAAGHTNPLTGGGIPVALYDGVLAGEIAVEAIKAGKVNSKFLHKYQRQWDRSPFGKAWEDGFRLKNDLTKQANTEILKSLFSKVGFETITGRKGAVKKLIEKGFTFRESRMLFRIVTGIFDKVIDYAM</sequence>
<dbReference type="GO" id="GO:0016628">
    <property type="term" value="F:oxidoreductase activity, acting on the CH-CH group of donors, NAD or NADP as acceptor"/>
    <property type="evidence" value="ECO:0007669"/>
    <property type="project" value="InterPro"/>
</dbReference>
<gene>
    <name evidence="3" type="ORF">COS99_04860</name>
</gene>
<reference evidence="3 4" key="1">
    <citation type="submission" date="2017-09" db="EMBL/GenBank/DDBJ databases">
        <title>Depth-based differentiation of microbial function through sediment-hosted aquifers and enrichment of novel symbionts in the deep terrestrial subsurface.</title>
        <authorList>
            <person name="Probst A.J."/>
            <person name="Ladd B."/>
            <person name="Jarett J.K."/>
            <person name="Geller-Mcgrath D.E."/>
            <person name="Sieber C.M."/>
            <person name="Emerson J.B."/>
            <person name="Anantharaman K."/>
            <person name="Thomas B.C."/>
            <person name="Malmstrom R."/>
            <person name="Stieglmeier M."/>
            <person name="Klingl A."/>
            <person name="Woyke T."/>
            <person name="Ryan C.M."/>
            <person name="Banfield J.F."/>
        </authorList>
    </citation>
    <scope>NUCLEOTIDE SEQUENCE [LARGE SCALE GENOMIC DNA]</scope>
    <source>
        <strain evidence="3">CG07_land_8_20_14_0_80_42_15</strain>
    </source>
</reference>
<proteinExistence type="predicted"/>
<evidence type="ECO:0000259" key="2">
    <source>
        <dbReference type="Pfam" id="PF22578"/>
    </source>
</evidence>
<dbReference type="AlphaFoldDB" id="A0A2J0KUV0"/>
<dbReference type="EMBL" id="PEWV01000048">
    <property type="protein sequence ID" value="PIU41549.1"/>
    <property type="molecule type" value="Genomic_DNA"/>
</dbReference>
<dbReference type="PRINTS" id="PR00420">
    <property type="entry name" value="RNGMNOXGNASE"/>
</dbReference>
<name>A0A2J0KUV0_9BACT</name>
<dbReference type="InterPro" id="IPR011777">
    <property type="entry name" value="Geranylgeranyl_Rdtase_fam"/>
</dbReference>
<evidence type="ECO:0000259" key="1">
    <source>
        <dbReference type="Pfam" id="PF01494"/>
    </source>
</evidence>
<comment type="caution">
    <text evidence="3">The sequence shown here is derived from an EMBL/GenBank/DDBJ whole genome shotgun (WGS) entry which is preliminary data.</text>
</comment>
<dbReference type="SUPFAM" id="SSF51905">
    <property type="entry name" value="FAD/NAD(P)-binding domain"/>
    <property type="match status" value="1"/>
</dbReference>
<feature type="domain" description="Digeranylgeranylglycerophospholipid reductase catalytic" evidence="2">
    <location>
        <begin position="168"/>
        <end position="243"/>
    </location>
</feature>
<dbReference type="InterPro" id="IPR002938">
    <property type="entry name" value="FAD-bd"/>
</dbReference>